<evidence type="ECO:0000256" key="1">
    <source>
        <dbReference type="ARBA" id="ARBA00022714"/>
    </source>
</evidence>
<dbReference type="Pfam" id="PF19112">
    <property type="entry name" value="VanA_C"/>
    <property type="match status" value="1"/>
</dbReference>
<keyword evidence="5" id="KW-0411">Iron-sulfur</keyword>
<dbReference type="PROSITE" id="PS51296">
    <property type="entry name" value="RIESKE"/>
    <property type="match status" value="1"/>
</dbReference>
<feature type="domain" description="Rieske" evidence="6">
    <location>
        <begin position="39"/>
        <end position="142"/>
    </location>
</feature>
<keyword evidence="2" id="KW-0479">Metal-binding</keyword>
<dbReference type="PROSITE" id="PS00570">
    <property type="entry name" value="RING_HYDROXYL_ALPHA"/>
    <property type="match status" value="1"/>
</dbReference>
<gene>
    <name evidence="7" type="primary">vanA</name>
    <name evidence="7" type="ORF">GCM10010885_19840</name>
</gene>
<sequence length="356" mass="40490">MDIQSTTARTAAPRPAHHPLFPRNCTFTPEDWHVLAQFWYPVARADEVTDRPIAVKLLDVELVCYRARGVPVVARDLCVHRGVPLSLGWVEGDEIICPYHGFRYGPDGRCRAIPAAQKTTGISPKLSITVLPAVERYGLIWTSLAAKEENIPPFPEWDDPDYQPILPPTVDIQGSAGRQMEGFLDVAHFAWVHSESFGDRDNPVVPSYKVETQDGWIHAEYLSTVSNYPKAQQHRAPKDFLWLRVYDVYPPFVARLTVHFPYNGRLCIFNAPCPVSARQCRLFSPLARNFDKDQPVSEVHAFNLQIFLEDRAIVEKQKPEELPLDLQQEAHIHADVLSIAYRRRLRELGLGSMYTT</sequence>
<dbReference type="SUPFAM" id="SSF50022">
    <property type="entry name" value="ISP domain"/>
    <property type="match status" value="1"/>
</dbReference>
<evidence type="ECO:0000313" key="7">
    <source>
        <dbReference type="EMBL" id="GGJ10655.1"/>
    </source>
</evidence>
<evidence type="ECO:0000313" key="8">
    <source>
        <dbReference type="Proteomes" id="UP000637695"/>
    </source>
</evidence>
<dbReference type="PANTHER" id="PTHR21266">
    <property type="entry name" value="IRON-SULFUR DOMAIN CONTAINING PROTEIN"/>
    <property type="match status" value="1"/>
</dbReference>
<dbReference type="Gene3D" id="2.102.10.10">
    <property type="entry name" value="Rieske [2Fe-2S] iron-sulphur domain"/>
    <property type="match status" value="1"/>
</dbReference>
<dbReference type="Gene3D" id="3.90.380.10">
    <property type="entry name" value="Naphthalene 1,2-dioxygenase Alpha Subunit, Chain A, domain 1"/>
    <property type="match status" value="1"/>
</dbReference>
<name>A0A917KI31_9BACL</name>
<evidence type="ECO:0000256" key="5">
    <source>
        <dbReference type="ARBA" id="ARBA00023014"/>
    </source>
</evidence>
<accession>A0A917KI31</accession>
<dbReference type="RefSeq" id="WP_188882800.1">
    <property type="nucleotide sequence ID" value="NZ_BMOY01000033.1"/>
</dbReference>
<keyword evidence="4" id="KW-0408">Iron</keyword>
<organism evidence="7 8">
    <name type="scientific">Alicyclobacillus cellulosilyticus</name>
    <dbReference type="NCBI Taxonomy" id="1003997"/>
    <lineage>
        <taxon>Bacteria</taxon>
        <taxon>Bacillati</taxon>
        <taxon>Bacillota</taxon>
        <taxon>Bacilli</taxon>
        <taxon>Bacillales</taxon>
        <taxon>Alicyclobacillaceae</taxon>
        <taxon>Alicyclobacillus</taxon>
    </lineage>
</organism>
<keyword evidence="8" id="KW-1185">Reference proteome</keyword>
<dbReference type="GO" id="GO:0004497">
    <property type="term" value="F:monooxygenase activity"/>
    <property type="evidence" value="ECO:0007669"/>
    <property type="project" value="UniProtKB-ARBA"/>
</dbReference>
<reference evidence="7" key="1">
    <citation type="journal article" date="2014" name="Int. J. Syst. Evol. Microbiol.">
        <title>Complete genome sequence of Corynebacterium casei LMG S-19264T (=DSM 44701T), isolated from a smear-ripened cheese.</title>
        <authorList>
            <consortium name="US DOE Joint Genome Institute (JGI-PGF)"/>
            <person name="Walter F."/>
            <person name="Albersmeier A."/>
            <person name="Kalinowski J."/>
            <person name="Ruckert C."/>
        </authorList>
    </citation>
    <scope>NUCLEOTIDE SEQUENCE</scope>
    <source>
        <strain evidence="7">JCM 18487</strain>
    </source>
</reference>
<evidence type="ECO:0000256" key="2">
    <source>
        <dbReference type="ARBA" id="ARBA00022723"/>
    </source>
</evidence>
<evidence type="ECO:0000259" key="6">
    <source>
        <dbReference type="PROSITE" id="PS51296"/>
    </source>
</evidence>
<comment type="caution">
    <text evidence="7">The sequence shown here is derived from an EMBL/GenBank/DDBJ whole genome shotgun (WGS) entry which is preliminary data.</text>
</comment>
<dbReference type="InterPro" id="IPR017941">
    <property type="entry name" value="Rieske_2Fe-2S"/>
</dbReference>
<keyword evidence="3" id="KW-0560">Oxidoreductase</keyword>
<evidence type="ECO:0000256" key="3">
    <source>
        <dbReference type="ARBA" id="ARBA00023002"/>
    </source>
</evidence>
<proteinExistence type="predicted"/>
<dbReference type="InterPro" id="IPR036922">
    <property type="entry name" value="Rieske_2Fe-2S_sf"/>
</dbReference>
<dbReference type="PANTHER" id="PTHR21266:SF57">
    <property type="entry name" value="3-CHLOROBENZOATE-3,4-DIOXYGENASE"/>
    <property type="match status" value="1"/>
</dbReference>
<dbReference type="GO" id="GO:0005506">
    <property type="term" value="F:iron ion binding"/>
    <property type="evidence" value="ECO:0007669"/>
    <property type="project" value="InterPro"/>
</dbReference>
<protein>
    <submittedName>
        <fullName evidence="7">Vanillate O-demethylase oxygenase subunit (4-hydroxy-3-methoxybenzoate demethylase)</fullName>
    </submittedName>
</protein>
<keyword evidence="1" id="KW-0001">2Fe-2S</keyword>
<dbReference type="Proteomes" id="UP000637695">
    <property type="component" value="Unassembled WGS sequence"/>
</dbReference>
<dbReference type="InterPro" id="IPR015881">
    <property type="entry name" value="ARHD_Rieske_2Fe_2S"/>
</dbReference>
<dbReference type="SUPFAM" id="SSF55961">
    <property type="entry name" value="Bet v1-like"/>
    <property type="match status" value="1"/>
</dbReference>
<dbReference type="InterPro" id="IPR044043">
    <property type="entry name" value="VanA_C_cat"/>
</dbReference>
<dbReference type="EMBL" id="BMOY01000033">
    <property type="protein sequence ID" value="GGJ10655.1"/>
    <property type="molecule type" value="Genomic_DNA"/>
</dbReference>
<evidence type="ECO:0000256" key="4">
    <source>
        <dbReference type="ARBA" id="ARBA00023004"/>
    </source>
</evidence>
<dbReference type="AlphaFoldDB" id="A0A917KI31"/>
<dbReference type="GO" id="GO:0051537">
    <property type="term" value="F:2 iron, 2 sulfur cluster binding"/>
    <property type="evidence" value="ECO:0007669"/>
    <property type="project" value="UniProtKB-KW"/>
</dbReference>
<reference evidence="7" key="2">
    <citation type="submission" date="2020-09" db="EMBL/GenBank/DDBJ databases">
        <authorList>
            <person name="Sun Q."/>
            <person name="Ohkuma M."/>
        </authorList>
    </citation>
    <scope>NUCLEOTIDE SEQUENCE</scope>
    <source>
        <strain evidence="7">JCM 18487</strain>
    </source>
</reference>
<dbReference type="InterPro" id="IPR050584">
    <property type="entry name" value="Cholesterol_7-desaturase"/>
</dbReference>
<dbReference type="Pfam" id="PF00355">
    <property type="entry name" value="Rieske"/>
    <property type="match status" value="1"/>
</dbReference>
<dbReference type="GO" id="GO:0016705">
    <property type="term" value="F:oxidoreductase activity, acting on paired donors, with incorporation or reduction of molecular oxygen"/>
    <property type="evidence" value="ECO:0007669"/>
    <property type="project" value="UniProtKB-ARBA"/>
</dbReference>